<keyword evidence="3" id="KW-0165">Cleavage on pair of basic residues</keyword>
<gene>
    <name evidence="9" type="ORF">ABMA28_000894</name>
</gene>
<dbReference type="EMBL" id="JBEDNZ010000010">
    <property type="protein sequence ID" value="KAL0832712.1"/>
    <property type="molecule type" value="Genomic_DNA"/>
</dbReference>
<reference evidence="9 10" key="1">
    <citation type="submission" date="2024-06" db="EMBL/GenBank/DDBJ databases">
        <title>A chromosome-level genome assembly of beet webworm, Loxostege sticticalis.</title>
        <authorList>
            <person name="Zhang Y."/>
        </authorList>
    </citation>
    <scope>NUCLEOTIDE SEQUENCE [LARGE SCALE GENOMIC DNA]</scope>
    <source>
        <strain evidence="9">AQ028</strain>
        <tissue evidence="9">Male pupae</tissue>
    </source>
</reference>
<dbReference type="GO" id="GO:0005576">
    <property type="term" value="C:extracellular region"/>
    <property type="evidence" value="ECO:0007669"/>
    <property type="project" value="UniProtKB-SubCell"/>
</dbReference>
<feature type="domain" description="Insulin-like" evidence="8">
    <location>
        <begin position="26"/>
        <end position="102"/>
    </location>
</feature>
<dbReference type="PROSITE" id="PS00262">
    <property type="entry name" value="INSULIN"/>
    <property type="match status" value="1"/>
</dbReference>
<evidence type="ECO:0000256" key="5">
    <source>
        <dbReference type="ARBA" id="ARBA00023157"/>
    </source>
</evidence>
<sequence length="102" mass="11687">MKSLVLICLSVVVLMVAAEEQQPRKVMLCGRELARARVLLCFGTEYMYKRSSNYLSDDSDDKPWVWGGRRDALGARWARHKRGLVDECCLKACTPEVIRTYC</sequence>
<comment type="subunit">
    <text evidence="2">Heterodimer of a B chain and an A chain linked by two disulfide bonds.</text>
</comment>
<dbReference type="InterPro" id="IPR022353">
    <property type="entry name" value="Insulin_CS"/>
</dbReference>
<evidence type="ECO:0000313" key="9">
    <source>
        <dbReference type="EMBL" id="KAL0832712.1"/>
    </source>
</evidence>
<dbReference type="SUPFAM" id="SSF56994">
    <property type="entry name" value="Insulin-like"/>
    <property type="match status" value="1"/>
</dbReference>
<feature type="signal peptide" evidence="7">
    <location>
        <begin position="1"/>
        <end position="18"/>
    </location>
</feature>
<dbReference type="AlphaFoldDB" id="A0ABD0T6L8"/>
<feature type="chain" id="PRO_5044814261" description="Insulin-like domain-containing protein" evidence="7">
    <location>
        <begin position="19"/>
        <end position="102"/>
    </location>
</feature>
<keyword evidence="5" id="KW-1015">Disulfide bond</keyword>
<evidence type="ECO:0000256" key="7">
    <source>
        <dbReference type="SAM" id="SignalP"/>
    </source>
</evidence>
<dbReference type="PIRSF" id="PIRSF018431">
    <property type="entry name" value="Molluscan_insulin_rel_peptide"/>
    <property type="match status" value="1"/>
</dbReference>
<proteinExistence type="inferred from homology"/>
<dbReference type="InterPro" id="IPR036438">
    <property type="entry name" value="Insulin-like_sf"/>
</dbReference>
<keyword evidence="4 7" id="KW-0732">Signal</keyword>
<organism evidence="9 10">
    <name type="scientific">Loxostege sticticalis</name>
    <name type="common">Beet webworm moth</name>
    <dbReference type="NCBI Taxonomy" id="481309"/>
    <lineage>
        <taxon>Eukaryota</taxon>
        <taxon>Metazoa</taxon>
        <taxon>Ecdysozoa</taxon>
        <taxon>Arthropoda</taxon>
        <taxon>Hexapoda</taxon>
        <taxon>Insecta</taxon>
        <taxon>Pterygota</taxon>
        <taxon>Neoptera</taxon>
        <taxon>Endopterygota</taxon>
        <taxon>Lepidoptera</taxon>
        <taxon>Glossata</taxon>
        <taxon>Ditrysia</taxon>
        <taxon>Pyraloidea</taxon>
        <taxon>Crambidae</taxon>
        <taxon>Pyraustinae</taxon>
        <taxon>Loxostege</taxon>
    </lineage>
</organism>
<accession>A0ABD0T6L8</accession>
<evidence type="ECO:0000256" key="3">
    <source>
        <dbReference type="ARBA" id="ARBA00022685"/>
    </source>
</evidence>
<comment type="similarity">
    <text evidence="1 6">Belongs to the insulin family.</text>
</comment>
<dbReference type="SMART" id="SM00078">
    <property type="entry name" value="IlGF"/>
    <property type="match status" value="1"/>
</dbReference>
<dbReference type="CDD" id="cd04366">
    <property type="entry name" value="IlGF_insulin_bombyxin_like"/>
    <property type="match status" value="1"/>
</dbReference>
<comment type="caution">
    <text evidence="9">The sequence shown here is derived from an EMBL/GenBank/DDBJ whole genome shotgun (WGS) entry which is preliminary data.</text>
</comment>
<dbReference type="Proteomes" id="UP001549921">
    <property type="component" value="Unassembled WGS sequence"/>
</dbReference>
<evidence type="ECO:0000256" key="1">
    <source>
        <dbReference type="ARBA" id="ARBA00009034"/>
    </source>
</evidence>
<dbReference type="PANTHER" id="PTHR13647">
    <property type="entry name" value="INSULIN-LIKE PEPTIDE 2-RELATED"/>
    <property type="match status" value="1"/>
</dbReference>
<dbReference type="InterPro" id="IPR022352">
    <property type="entry name" value="Ins/IGF/rlx"/>
</dbReference>
<evidence type="ECO:0000313" key="10">
    <source>
        <dbReference type="Proteomes" id="UP001549921"/>
    </source>
</evidence>
<dbReference type="Gene3D" id="1.10.100.10">
    <property type="entry name" value="Insulin-like"/>
    <property type="match status" value="1"/>
</dbReference>
<dbReference type="InterPro" id="IPR016179">
    <property type="entry name" value="Insulin-like"/>
</dbReference>
<name>A0ABD0T6L8_LOXSC</name>
<dbReference type="PRINTS" id="PR00276">
    <property type="entry name" value="INSULINFAMLY"/>
</dbReference>
<evidence type="ECO:0000256" key="2">
    <source>
        <dbReference type="ARBA" id="ARBA00011207"/>
    </source>
</evidence>
<comment type="subcellular location">
    <subcellularLocation>
        <location evidence="6">Secreted</location>
    </subcellularLocation>
</comment>
<evidence type="ECO:0000256" key="4">
    <source>
        <dbReference type="ARBA" id="ARBA00022729"/>
    </source>
</evidence>
<protein>
    <recommendedName>
        <fullName evidence="8">Insulin-like domain-containing protein</fullName>
    </recommendedName>
</protein>
<evidence type="ECO:0000256" key="6">
    <source>
        <dbReference type="RuleBase" id="RU000406"/>
    </source>
</evidence>
<evidence type="ECO:0000259" key="8">
    <source>
        <dbReference type="SMART" id="SM00078"/>
    </source>
</evidence>
<keyword evidence="6" id="KW-0964">Secreted</keyword>
<dbReference type="Pfam" id="PF00049">
    <property type="entry name" value="Insulin"/>
    <property type="match status" value="1"/>
</dbReference>
<dbReference type="PANTHER" id="PTHR13647:SF4">
    <property type="entry name" value="INSULIN-LIKE PEPTIDE 1-RELATED"/>
    <property type="match status" value="1"/>
</dbReference>